<evidence type="ECO:0000256" key="11">
    <source>
        <dbReference type="ARBA" id="ARBA00034106"/>
    </source>
</evidence>
<evidence type="ECO:0000256" key="19">
    <source>
        <dbReference type="SAM" id="MobiDB-lite"/>
    </source>
</evidence>
<dbReference type="FunFam" id="1.20.1740.10:FF:000062">
    <property type="entry name" value="Vesicular inhibitory amino acid transporter"/>
    <property type="match status" value="1"/>
</dbReference>
<dbReference type="Proteomes" id="UP001381693">
    <property type="component" value="Unassembled WGS sequence"/>
</dbReference>
<evidence type="ECO:0000256" key="5">
    <source>
        <dbReference type="ARBA" id="ARBA00022775"/>
    </source>
</evidence>
<comment type="catalytic activity">
    <reaction evidence="13">
        <text>glycine(out) + n H(+)(in) = glycine(in) + n H(+)(out)</text>
        <dbReference type="Rhea" id="RHEA:70983"/>
        <dbReference type="ChEBI" id="CHEBI:15378"/>
        <dbReference type="ChEBI" id="CHEBI:57305"/>
    </reaction>
</comment>
<evidence type="ECO:0000313" key="23">
    <source>
        <dbReference type="Proteomes" id="UP001381693"/>
    </source>
</evidence>
<evidence type="ECO:0000256" key="2">
    <source>
        <dbReference type="ARBA" id="ARBA00008066"/>
    </source>
</evidence>
<comment type="subcellular location">
    <subcellularLocation>
        <location evidence="1">Cytoplasmic vesicle membrane</location>
        <topology evidence="1">Multi-pass membrane protein</topology>
    </subcellularLocation>
    <subcellularLocation>
        <location evidence="11">Presynapse</location>
    </subcellularLocation>
</comment>
<feature type="domain" description="Amino acid transporter transmembrane" evidence="21">
    <location>
        <begin position="104"/>
        <end position="497"/>
    </location>
</feature>
<dbReference type="AlphaFoldDB" id="A0AAN8X391"/>
<keyword evidence="6 20" id="KW-1133">Transmembrane helix</keyword>
<feature type="transmembrane region" description="Helical" evidence="20">
    <location>
        <begin position="476"/>
        <end position="502"/>
    </location>
</feature>
<gene>
    <name evidence="22" type="ORF">SK128_016831</name>
</gene>
<dbReference type="PANTHER" id="PTHR22950:SF689">
    <property type="entry name" value="VESICULAR INHIBITORY AMINO ACID TRANSPORTER"/>
    <property type="match status" value="1"/>
</dbReference>
<evidence type="ECO:0000256" key="12">
    <source>
        <dbReference type="ARBA" id="ARBA00035892"/>
    </source>
</evidence>
<keyword evidence="23" id="KW-1185">Reference proteome</keyword>
<comment type="function">
    <text evidence="18">Antiporter that exchanges vesicular protons for cytosolic 4-aminobutanoate or to a lesser extend glycine, thus allowing their secretion from nerve terminals. The transport is equally dependent on the chemical and electrical components of the proton gradient. May also transport beta-alanine. Acidification of GABAergic synaptic vesicles is a prerequisite for 4-aminobutanoate uptake.</text>
</comment>
<dbReference type="GO" id="GO:0051939">
    <property type="term" value="P:gamma-aminobutyric acid import"/>
    <property type="evidence" value="ECO:0007669"/>
    <property type="project" value="UniProtKB-ARBA"/>
</dbReference>
<organism evidence="22 23">
    <name type="scientific">Halocaridina rubra</name>
    <name type="common">Hawaiian red shrimp</name>
    <dbReference type="NCBI Taxonomy" id="373956"/>
    <lineage>
        <taxon>Eukaryota</taxon>
        <taxon>Metazoa</taxon>
        <taxon>Ecdysozoa</taxon>
        <taxon>Arthropoda</taxon>
        <taxon>Crustacea</taxon>
        <taxon>Multicrustacea</taxon>
        <taxon>Malacostraca</taxon>
        <taxon>Eumalacostraca</taxon>
        <taxon>Eucarida</taxon>
        <taxon>Decapoda</taxon>
        <taxon>Pleocyemata</taxon>
        <taxon>Caridea</taxon>
        <taxon>Atyoidea</taxon>
        <taxon>Atyidae</taxon>
        <taxon>Halocaridina</taxon>
    </lineage>
</organism>
<comment type="catalytic activity">
    <reaction evidence="12">
        <text>beta-alanine(out) + n H(+)(in) = beta-alanine(in) + n H(+)(out)</text>
        <dbReference type="Rhea" id="RHEA:70987"/>
        <dbReference type="ChEBI" id="CHEBI:15378"/>
        <dbReference type="ChEBI" id="CHEBI:57966"/>
    </reaction>
</comment>
<reference evidence="22 23" key="1">
    <citation type="submission" date="2023-11" db="EMBL/GenBank/DDBJ databases">
        <title>Halocaridina rubra genome assembly.</title>
        <authorList>
            <person name="Smith C."/>
        </authorList>
    </citation>
    <scope>NUCLEOTIDE SEQUENCE [LARGE SCALE GENOMIC DNA]</scope>
    <source>
        <strain evidence="22">EP-1</strain>
        <tissue evidence="22">Whole</tissue>
    </source>
</reference>
<evidence type="ECO:0000256" key="9">
    <source>
        <dbReference type="ARBA" id="ARBA00023273"/>
    </source>
</evidence>
<evidence type="ECO:0000256" key="18">
    <source>
        <dbReference type="ARBA" id="ARBA00046163"/>
    </source>
</evidence>
<dbReference type="PANTHER" id="PTHR22950">
    <property type="entry name" value="AMINO ACID TRANSPORTER"/>
    <property type="match status" value="1"/>
</dbReference>
<evidence type="ECO:0000256" key="10">
    <source>
        <dbReference type="ARBA" id="ARBA00023329"/>
    </source>
</evidence>
<evidence type="ECO:0000256" key="8">
    <source>
        <dbReference type="ARBA" id="ARBA00023136"/>
    </source>
</evidence>
<evidence type="ECO:0000256" key="20">
    <source>
        <dbReference type="SAM" id="Phobius"/>
    </source>
</evidence>
<evidence type="ECO:0000256" key="13">
    <source>
        <dbReference type="ARBA" id="ARBA00035961"/>
    </source>
</evidence>
<comment type="catalytic activity">
    <reaction evidence="14">
        <text>4-aminobutanoate(out) + n H(+)(in) = 4-aminobutanoate(in) + n H(+)(out)</text>
        <dbReference type="Rhea" id="RHEA:70979"/>
        <dbReference type="ChEBI" id="CHEBI:15378"/>
        <dbReference type="ChEBI" id="CHEBI:59888"/>
    </reaction>
</comment>
<dbReference type="GO" id="GO:0140800">
    <property type="term" value="F:gamma-aminobutyric acid:proton antiporter activity"/>
    <property type="evidence" value="ECO:0007669"/>
    <property type="project" value="UniProtKB-ARBA"/>
</dbReference>
<evidence type="ECO:0000256" key="17">
    <source>
        <dbReference type="ARBA" id="ARBA00042394"/>
    </source>
</evidence>
<feature type="transmembrane region" description="Helical" evidence="20">
    <location>
        <begin position="323"/>
        <end position="347"/>
    </location>
</feature>
<evidence type="ECO:0000256" key="1">
    <source>
        <dbReference type="ARBA" id="ARBA00004439"/>
    </source>
</evidence>
<dbReference type="GO" id="GO:0030659">
    <property type="term" value="C:cytoplasmic vesicle membrane"/>
    <property type="evidence" value="ECO:0007669"/>
    <property type="project" value="UniProtKB-SubCell"/>
</dbReference>
<evidence type="ECO:0000256" key="16">
    <source>
        <dbReference type="ARBA" id="ARBA00041574"/>
    </source>
</evidence>
<dbReference type="GO" id="GO:0015179">
    <property type="term" value="F:L-amino acid transmembrane transporter activity"/>
    <property type="evidence" value="ECO:0007669"/>
    <property type="project" value="TreeGrafter"/>
</dbReference>
<dbReference type="EMBL" id="JAXCGZ010009464">
    <property type="protein sequence ID" value="KAK7077160.1"/>
    <property type="molecule type" value="Genomic_DNA"/>
</dbReference>
<comment type="caution">
    <text evidence="22">The sequence shown here is derived from an EMBL/GenBank/DDBJ whole genome shotgun (WGS) entry which is preliminary data.</text>
</comment>
<keyword evidence="5" id="KW-0532">Neurotransmitter transport</keyword>
<feature type="region of interest" description="Disordered" evidence="19">
    <location>
        <begin position="51"/>
        <end position="89"/>
    </location>
</feature>
<proteinExistence type="inferred from homology"/>
<keyword evidence="8 20" id="KW-0472">Membrane</keyword>
<feature type="transmembrane region" description="Helical" evidence="20">
    <location>
        <begin position="367"/>
        <end position="395"/>
    </location>
</feature>
<dbReference type="GO" id="GO:0015187">
    <property type="term" value="F:glycine transmembrane transporter activity"/>
    <property type="evidence" value="ECO:0007669"/>
    <property type="project" value="UniProtKB-ARBA"/>
</dbReference>
<protein>
    <recommendedName>
        <fullName evidence="15">Vesicular inhibitory amino acid transporter</fullName>
    </recommendedName>
    <alternativeName>
        <fullName evidence="16">Solute carrier family 32 member 1</fullName>
    </alternativeName>
    <alternativeName>
        <fullName evidence="17">Vesicular GABA transporter</fullName>
    </alternativeName>
</protein>
<keyword evidence="7" id="KW-0770">Synapse</keyword>
<dbReference type="GO" id="GO:0006836">
    <property type="term" value="P:neurotransmitter transport"/>
    <property type="evidence" value="ECO:0007669"/>
    <property type="project" value="UniProtKB-KW"/>
</dbReference>
<comment type="similarity">
    <text evidence="2">Belongs to the amino acid/polyamine transporter 2 family.</text>
</comment>
<evidence type="ECO:0000313" key="22">
    <source>
        <dbReference type="EMBL" id="KAK7077160.1"/>
    </source>
</evidence>
<feature type="transmembrane region" description="Helical" evidence="20">
    <location>
        <begin position="196"/>
        <end position="215"/>
    </location>
</feature>
<evidence type="ECO:0000256" key="15">
    <source>
        <dbReference type="ARBA" id="ARBA00039542"/>
    </source>
</evidence>
<feature type="compositionally biased region" description="Gly residues" evidence="19">
    <location>
        <begin position="61"/>
        <end position="75"/>
    </location>
</feature>
<keyword evidence="10" id="KW-0968">Cytoplasmic vesicle</keyword>
<evidence type="ECO:0000256" key="3">
    <source>
        <dbReference type="ARBA" id="ARBA00022448"/>
    </source>
</evidence>
<dbReference type="Pfam" id="PF01490">
    <property type="entry name" value="Aa_trans"/>
    <property type="match status" value="1"/>
</dbReference>
<evidence type="ECO:0000256" key="6">
    <source>
        <dbReference type="ARBA" id="ARBA00022989"/>
    </source>
</evidence>
<dbReference type="GO" id="GO:0005774">
    <property type="term" value="C:vacuolar membrane"/>
    <property type="evidence" value="ECO:0007669"/>
    <property type="project" value="TreeGrafter"/>
</dbReference>
<feature type="transmembrane region" description="Helical" evidence="20">
    <location>
        <begin position="257"/>
        <end position="279"/>
    </location>
</feature>
<accession>A0AAN8X391</accession>
<evidence type="ECO:0000259" key="21">
    <source>
        <dbReference type="Pfam" id="PF01490"/>
    </source>
</evidence>
<keyword evidence="9" id="KW-0966">Cell projection</keyword>
<feature type="transmembrane region" description="Helical" evidence="20">
    <location>
        <begin position="227"/>
        <end position="245"/>
    </location>
</feature>
<keyword evidence="3" id="KW-0813">Transport</keyword>
<evidence type="ECO:0000256" key="14">
    <source>
        <dbReference type="ARBA" id="ARBA00036440"/>
    </source>
</evidence>
<dbReference type="InterPro" id="IPR013057">
    <property type="entry name" value="AA_transpt_TM"/>
</dbReference>
<sequence length="511" mass="56745">MPFPSPFFTKVRDGAWVIWTGVRATMPESCLGGPDEKLNFAKFGRNRGDVEMTSVNKPEGGVPGEGGGEVPGEGGLPPPPLQREGSVGSMSTTVGVEGSDHDMITEWQAGWNVTNAIQGMFIVSLPYAVLHGGYWAIVAMVGIAYICCYTGKILVDCLYDVNEEGQLVRVRYSYKGIAKEVFGQKWGGKIVNTAQLIELLMTCILYVVLCGDLMIGSFPDGPIDTRSWMMICGIILLPCGFLKNLHHVSTLSFWCMIAHLAINIIIFAYCIGNAPSWAWSKVMFRIDILEFPIALGIIVFSYTSHIFLPTLEYNLIDRSKFTCMLNWSHICAALFKSLFGYVGFLTWAEDTEEVITNNLPNPTFKGFVNLILVIKALLSYPLPYYAAVEILEVTFFRGKPKTIFPSVWALDGELKVWALAIRVLVVVFTILMAISIPHFAILMGLIGSFTGTMLSFIWPCYFHLKIKAGKLEWGDIAYDWFVIFLGFLFGIIGITTSFYALVEAFQIGLPF</sequence>
<dbReference type="GO" id="GO:0098793">
    <property type="term" value="C:presynapse"/>
    <property type="evidence" value="ECO:0007669"/>
    <property type="project" value="UniProtKB-SubCell"/>
</dbReference>
<keyword evidence="4 20" id="KW-0812">Transmembrane</keyword>
<feature type="transmembrane region" description="Helical" evidence="20">
    <location>
        <begin position="291"/>
        <end position="311"/>
    </location>
</feature>
<name>A0AAN8X391_HALRR</name>
<dbReference type="GO" id="GO:0060077">
    <property type="term" value="C:inhibitory synapse"/>
    <property type="evidence" value="ECO:0007669"/>
    <property type="project" value="UniProtKB-ARBA"/>
</dbReference>
<evidence type="ECO:0000256" key="4">
    <source>
        <dbReference type="ARBA" id="ARBA00022692"/>
    </source>
</evidence>
<evidence type="ECO:0000256" key="7">
    <source>
        <dbReference type="ARBA" id="ARBA00023018"/>
    </source>
</evidence>